<dbReference type="AlphaFoldDB" id="Q1DFY4"/>
<dbReference type="Proteomes" id="UP000002402">
    <property type="component" value="Chromosome"/>
</dbReference>
<gene>
    <name evidence="2" type="ordered locus">MXAN_0156</name>
</gene>
<dbReference type="OrthoDB" id="338241at2"/>
<accession>Q1DFY4</accession>
<evidence type="ECO:0000313" key="3">
    <source>
        <dbReference type="Proteomes" id="UP000002402"/>
    </source>
</evidence>
<reference evidence="2 3" key="1">
    <citation type="journal article" date="2006" name="Proc. Natl. Acad. Sci. U.S.A.">
        <title>Evolution of sensory complexity recorded in a myxobacterial genome.</title>
        <authorList>
            <person name="Goldman B.S."/>
            <person name="Nierman W.C."/>
            <person name="Kaiser D."/>
            <person name="Slater S.C."/>
            <person name="Durkin A.S."/>
            <person name="Eisen J.A."/>
            <person name="Ronning C.M."/>
            <person name="Barbazuk W.B."/>
            <person name="Blanchard M."/>
            <person name="Field C."/>
            <person name="Halling C."/>
            <person name="Hinkle G."/>
            <person name="Iartchuk O."/>
            <person name="Kim H.S."/>
            <person name="Mackenzie C."/>
            <person name="Madupu R."/>
            <person name="Miller N."/>
            <person name="Shvartsbeyn A."/>
            <person name="Sullivan S.A."/>
            <person name="Vaudin M."/>
            <person name="Wiegand R."/>
            <person name="Kaplan H.B."/>
        </authorList>
    </citation>
    <scope>NUCLEOTIDE SEQUENCE [LARGE SCALE GENOMIC DNA]</scope>
    <source>
        <strain evidence="3">DK1622</strain>
    </source>
</reference>
<feature type="region of interest" description="Disordered" evidence="1">
    <location>
        <begin position="1"/>
        <end position="21"/>
    </location>
</feature>
<dbReference type="KEGG" id="mxa:MXAN_0156"/>
<dbReference type="eggNOG" id="ENOG502ZC53">
    <property type="taxonomic scope" value="Bacteria"/>
</dbReference>
<protein>
    <submittedName>
        <fullName evidence="2">Uncharacterized protein</fullName>
    </submittedName>
</protein>
<organism evidence="2 3">
    <name type="scientific">Myxococcus xanthus (strain DK1622)</name>
    <dbReference type="NCBI Taxonomy" id="246197"/>
    <lineage>
        <taxon>Bacteria</taxon>
        <taxon>Pseudomonadati</taxon>
        <taxon>Myxococcota</taxon>
        <taxon>Myxococcia</taxon>
        <taxon>Myxococcales</taxon>
        <taxon>Cystobacterineae</taxon>
        <taxon>Myxococcaceae</taxon>
        <taxon>Myxococcus</taxon>
    </lineage>
</organism>
<sequence length="257" mass="27877">MKPSPRADQKGPPTPFPGVGPVFGLAMGPGAGLEDGLMRDRIQAVLRQLAQSPDMEARWLHTLSLMEFIGARKISRTVADRHPTLEVLGHLADETRHAFAFKRLSAEVAGAEITTFLCPEAAGRYFQALDHELATWATSFTGAPDVYLHYLLTTTAIERRAMVLYPLYKAASRQPAVREELGRVVTEEQSHRLTIEDACVERLTAVGATLDAALALEERLFAAFIGELEATVARESGAQAAFVPAPGEDVAARSQQG</sequence>
<keyword evidence="3" id="KW-1185">Reference proteome</keyword>
<evidence type="ECO:0000313" key="2">
    <source>
        <dbReference type="EMBL" id="ABF92352.1"/>
    </source>
</evidence>
<dbReference type="HOGENOM" id="CLU_110670_0_0_7"/>
<dbReference type="EMBL" id="CP000113">
    <property type="protein sequence ID" value="ABF92352.1"/>
    <property type="molecule type" value="Genomic_DNA"/>
</dbReference>
<evidence type="ECO:0000256" key="1">
    <source>
        <dbReference type="SAM" id="MobiDB-lite"/>
    </source>
</evidence>
<dbReference type="SUPFAM" id="SSF47240">
    <property type="entry name" value="Ferritin-like"/>
    <property type="match status" value="1"/>
</dbReference>
<name>Q1DFY4_MYXXD</name>
<dbReference type="EnsemblBacteria" id="ABF92352">
    <property type="protein sequence ID" value="ABF92352"/>
    <property type="gene ID" value="MXAN_0156"/>
</dbReference>
<proteinExistence type="predicted"/>
<dbReference type="InterPro" id="IPR009078">
    <property type="entry name" value="Ferritin-like_SF"/>
</dbReference>